<reference evidence="2" key="1">
    <citation type="journal article" date="2019" name="Int. J. Syst. Evol. Microbiol.">
        <title>The Global Catalogue of Microorganisms (GCM) 10K type strain sequencing project: providing services to taxonomists for standard genome sequencing and annotation.</title>
        <authorList>
            <consortium name="The Broad Institute Genomics Platform"/>
            <consortium name="The Broad Institute Genome Sequencing Center for Infectious Disease"/>
            <person name="Wu L."/>
            <person name="Ma J."/>
        </authorList>
    </citation>
    <scope>NUCLEOTIDE SEQUENCE [LARGE SCALE GENOMIC DNA]</scope>
    <source>
        <strain evidence="2">CGMCC 1.12125</strain>
    </source>
</reference>
<evidence type="ECO:0000313" key="2">
    <source>
        <dbReference type="Proteomes" id="UP001595965"/>
    </source>
</evidence>
<proteinExistence type="predicted"/>
<sequence>MGNPHGKPPRSDEAIAFAVVGQVLGISVEHADAGSGDGMVDGLWTYPDGRRAALEVTAGEASKEIGAEVRARRRGETTHHSGSVNLNKLVELLSKRLAEPWMEPNLNKLRAVNAAETHLYLWGRGKDDDFLYSTLADALPSTPMALPAGLTDLWLDAYVFRGEGTLRNVTVVRYNIAQGWSIHRAVYDEAILPMAN</sequence>
<keyword evidence="2" id="KW-1185">Reference proteome</keyword>
<dbReference type="EMBL" id="JBHSEN010000001">
    <property type="protein sequence ID" value="MFC4429762.1"/>
    <property type="molecule type" value="Genomic_DNA"/>
</dbReference>
<comment type="caution">
    <text evidence="1">The sequence shown here is derived from an EMBL/GenBank/DDBJ whole genome shotgun (WGS) entry which is preliminary data.</text>
</comment>
<dbReference type="Proteomes" id="UP001595965">
    <property type="component" value="Unassembled WGS sequence"/>
</dbReference>
<protein>
    <submittedName>
        <fullName evidence="1">Uncharacterized protein</fullName>
    </submittedName>
</protein>
<gene>
    <name evidence="1" type="ORF">ACFO0K_08720</name>
</gene>
<accession>A0ABV8XZC2</accession>
<dbReference type="RefSeq" id="WP_344227814.1">
    <property type="nucleotide sequence ID" value="NZ_BAAALH010000002.1"/>
</dbReference>
<name>A0ABV8XZC2_9MICC</name>
<evidence type="ECO:0000313" key="1">
    <source>
        <dbReference type="EMBL" id="MFC4429762.1"/>
    </source>
</evidence>
<organism evidence="1 2">
    <name type="scientific">Citricoccus alkalitolerans</name>
    <dbReference type="NCBI Taxonomy" id="246603"/>
    <lineage>
        <taxon>Bacteria</taxon>
        <taxon>Bacillati</taxon>
        <taxon>Actinomycetota</taxon>
        <taxon>Actinomycetes</taxon>
        <taxon>Micrococcales</taxon>
        <taxon>Micrococcaceae</taxon>
        <taxon>Citricoccus</taxon>
    </lineage>
</organism>